<proteinExistence type="predicted"/>
<organism evidence="3 4">
    <name type="scientific">Caryophanon latum</name>
    <dbReference type="NCBI Taxonomy" id="33977"/>
    <lineage>
        <taxon>Bacteria</taxon>
        <taxon>Bacillati</taxon>
        <taxon>Bacillota</taxon>
        <taxon>Bacilli</taxon>
        <taxon>Bacillales</taxon>
        <taxon>Caryophanaceae</taxon>
        <taxon>Caryophanon</taxon>
    </lineage>
</organism>
<sequence>MKVSIEKIIVILLACIIISVSDDTKVFADTLEFDVQTDVPVDKVWQITFSSFVSKESLHNKIFVTDEDGNTYNPNYVVEKDGTTVSVLPPNDQYDAGKMYTLNVSSDTKSVYDEILEQDATMTFMTSEPSYANIVVNKNVLDVSSIELASGEVYIPFGEPEQQAETFIVPKNIYSIGDIIKMEPNDEFTSGFMRKIVSIEEHNGQVHAKTIFPTLDEVFSELDMNTTFALTSDRLVKMELEDRVVLASNDISQGWEFGLIDYLSTIEGQAYGVTGSIKLDALSFTMDFDKRKITTGPHQFKIDAIVTSSLSIEPQVKLPLQKLYKQLLPKDEINLGTFTYVLPYGFTVQLHAGVTVRPSIMVGGTMAYTNTTEFTLGALYENKNFKGIKKFDNRNDFAKTIVGGGKVEVGPRFTVEAGFLTLGIANMHNDFGAYAKIEQHYDIEDNLGACLVREAGVFYKMSLEIPPLKKFKVSSFPLAGTELPLITKNECQLVEKIAFTNQTLTATSDEVEQVQVKVNWKDVVTAQTSKMDITELVEYTTSDDRIRVSKTGKVSVEEAAQPYTATITAMYQYNNKTYTALINVKVEPEVVTASDFIEYLKSDGVPKGYSVIEVNEYALTGQKTKEIIALFYNEYEEQTLVQAYSYDTNTAQWQPTYSTYLSGNAKFYDSGSVMNNVREQVIIGVNPGQSASFILLGSKDGKSIQMLIDESSSYYYHGYPQIKNNTVRVCESSQGKQFTWNGSSFKKEDVLCNPEASEIKPDDIVIRYSIDEDGNITSNYPNEHVFLINDVQKIHFIRENIGMIERILTYDYGAYQIIPDLYNFEQAYIYYIEYIH</sequence>
<comment type="caution">
    <text evidence="3">The sequence shown here is derived from an EMBL/GenBank/DDBJ whole genome shotgun (WGS) entry which is preliminary data.</text>
</comment>
<dbReference type="Proteomes" id="UP000093482">
    <property type="component" value="Unassembled WGS sequence"/>
</dbReference>
<protein>
    <recommendedName>
        <fullName evidence="2">SbsA Ig-like domain-containing protein</fullName>
    </recommendedName>
</protein>
<dbReference type="RefSeq" id="WP_066465849.1">
    <property type="nucleotide sequence ID" value="NZ_MATO01000056.1"/>
</dbReference>
<dbReference type="EMBL" id="MATO01000056">
    <property type="protein sequence ID" value="OCS87307.1"/>
    <property type="molecule type" value="Genomic_DNA"/>
</dbReference>
<feature type="domain" description="SbsA Ig-like" evidence="2">
    <location>
        <begin position="36"/>
        <end position="126"/>
    </location>
</feature>
<keyword evidence="1" id="KW-0732">Signal</keyword>
<accession>A0A1C0YJE4</accession>
<gene>
    <name evidence="3" type="ORF">A6K76_02755</name>
</gene>
<reference evidence="3 4" key="1">
    <citation type="submission" date="2016-07" db="EMBL/GenBank/DDBJ databases">
        <title>Caryophanon latum genome sequencing.</title>
        <authorList>
            <person name="Verma A."/>
            <person name="Pal Y."/>
            <person name="Krishnamurthi S."/>
        </authorList>
    </citation>
    <scope>NUCLEOTIDE SEQUENCE [LARGE SCALE GENOMIC DNA]</scope>
    <source>
        <strain evidence="3 4">DSM 14151</strain>
    </source>
</reference>
<dbReference type="InterPro" id="IPR032812">
    <property type="entry name" value="SbsA_Ig"/>
</dbReference>
<evidence type="ECO:0000313" key="3">
    <source>
        <dbReference type="EMBL" id="OCS87307.1"/>
    </source>
</evidence>
<evidence type="ECO:0000259" key="2">
    <source>
        <dbReference type="Pfam" id="PF13205"/>
    </source>
</evidence>
<dbReference type="OrthoDB" id="574706at2"/>
<keyword evidence="4" id="KW-1185">Reference proteome</keyword>
<evidence type="ECO:0000256" key="1">
    <source>
        <dbReference type="ARBA" id="ARBA00022729"/>
    </source>
</evidence>
<dbReference type="Pfam" id="PF13205">
    <property type="entry name" value="Big_5"/>
    <property type="match status" value="1"/>
</dbReference>
<evidence type="ECO:0000313" key="4">
    <source>
        <dbReference type="Proteomes" id="UP000093482"/>
    </source>
</evidence>
<dbReference type="AlphaFoldDB" id="A0A1C0YJE4"/>
<name>A0A1C0YJE4_9BACL</name>